<evidence type="ECO:0000256" key="4">
    <source>
        <dbReference type="ARBA" id="ARBA00022824"/>
    </source>
</evidence>
<comment type="function">
    <text evidence="12">Component of the microsomal membrane bound fatty acid elongation system, which produces the 26-carbon very long-chain fatty acids (VLCFA) from palmitate. Catalyzes the reduction of the 3-ketoacyl-CoA intermediate that is formed in each cycle of fatty acid elongation. VLCFAs serve as precursors for ceramide and sphingolipids.</text>
</comment>
<dbReference type="GO" id="GO:0005789">
    <property type="term" value="C:endoplasmic reticulum membrane"/>
    <property type="evidence" value="ECO:0007669"/>
    <property type="project" value="UniProtKB-SubCell"/>
</dbReference>
<evidence type="ECO:0000256" key="13">
    <source>
        <dbReference type="RuleBase" id="RU000363"/>
    </source>
</evidence>
<evidence type="ECO:0000256" key="9">
    <source>
        <dbReference type="ARBA" id="ARBA00023098"/>
    </source>
</evidence>
<dbReference type="Proteomes" id="UP000193411">
    <property type="component" value="Unassembled WGS sequence"/>
</dbReference>
<keyword evidence="2 12" id="KW-0444">Lipid biosynthesis</keyword>
<evidence type="ECO:0000256" key="3">
    <source>
        <dbReference type="ARBA" id="ARBA00022692"/>
    </source>
</evidence>
<evidence type="ECO:0000256" key="11">
    <source>
        <dbReference type="ARBA" id="ARBA00023160"/>
    </source>
</evidence>
<dbReference type="EMBL" id="MCFL01000005">
    <property type="protein sequence ID" value="ORZ39331.1"/>
    <property type="molecule type" value="Genomic_DNA"/>
</dbReference>
<comment type="similarity">
    <text evidence="12 13">Belongs to the short-chain dehydrogenases/reductases (SDR) family.</text>
</comment>
<dbReference type="PANTHER" id="PTHR43086:SF2">
    <property type="entry name" value="HYDROXYSTEROID DEHYDROGENASE-LIKE PROTEIN 1"/>
    <property type="match status" value="1"/>
</dbReference>
<comment type="catalytic activity">
    <reaction evidence="12">
        <text>a very-long-chain (3R)-3-hydroxyacyl-CoA + NADP(+) = a very-long-chain 3-oxoacyl-CoA + NADPH + H(+)</text>
        <dbReference type="Rhea" id="RHEA:48680"/>
        <dbReference type="ChEBI" id="CHEBI:15378"/>
        <dbReference type="ChEBI" id="CHEBI:57783"/>
        <dbReference type="ChEBI" id="CHEBI:58349"/>
        <dbReference type="ChEBI" id="CHEBI:85440"/>
        <dbReference type="ChEBI" id="CHEBI:90725"/>
        <dbReference type="EC" id="1.1.1.330"/>
    </reaction>
</comment>
<evidence type="ECO:0000256" key="5">
    <source>
        <dbReference type="ARBA" id="ARBA00022832"/>
    </source>
</evidence>
<evidence type="ECO:0000313" key="15">
    <source>
        <dbReference type="Proteomes" id="UP000193411"/>
    </source>
</evidence>
<keyword evidence="5 12" id="KW-0276">Fatty acid metabolism</keyword>
<evidence type="ECO:0000256" key="12">
    <source>
        <dbReference type="HAMAP-Rule" id="MF_03107"/>
    </source>
</evidence>
<dbReference type="InterPro" id="IPR036291">
    <property type="entry name" value="NAD(P)-bd_dom_sf"/>
</dbReference>
<dbReference type="CDD" id="cd05356">
    <property type="entry name" value="17beta-HSD1_like_SDR_c"/>
    <property type="match status" value="1"/>
</dbReference>
<dbReference type="GO" id="GO:0141040">
    <property type="term" value="F:very-long-chain 3-oxoacyl-CoA reductase activity"/>
    <property type="evidence" value="ECO:0007669"/>
    <property type="project" value="UniProtKB-EC"/>
</dbReference>
<accession>A0A1Y2I028</accession>
<dbReference type="STRING" id="765915.A0A1Y2I028"/>
<reference evidence="14 15" key="1">
    <citation type="submission" date="2016-07" db="EMBL/GenBank/DDBJ databases">
        <title>Pervasive Adenine N6-methylation of Active Genes in Fungi.</title>
        <authorList>
            <consortium name="DOE Joint Genome Institute"/>
            <person name="Mondo S.J."/>
            <person name="Dannebaum R.O."/>
            <person name="Kuo R.C."/>
            <person name="Labutti K."/>
            <person name="Haridas S."/>
            <person name="Kuo A."/>
            <person name="Salamov A."/>
            <person name="Ahrendt S.R."/>
            <person name="Lipzen A."/>
            <person name="Sullivan W."/>
            <person name="Andreopoulos W.B."/>
            <person name="Clum A."/>
            <person name="Lindquist E."/>
            <person name="Daum C."/>
            <person name="Ramamoorthy G.K."/>
            <person name="Gryganskyi A."/>
            <person name="Culley D."/>
            <person name="Magnuson J.K."/>
            <person name="James T.Y."/>
            <person name="O'Malley M.A."/>
            <person name="Stajich J.E."/>
            <person name="Spatafora J.W."/>
            <person name="Visel A."/>
            <person name="Grigoriev I.V."/>
        </authorList>
    </citation>
    <scope>NUCLEOTIDE SEQUENCE [LARGE SCALE GENOMIC DNA]</scope>
    <source>
        <strain evidence="14 15">PL171</strain>
    </source>
</reference>
<proteinExistence type="inferred from homology"/>
<dbReference type="EC" id="1.1.1.330" evidence="12"/>
<evidence type="ECO:0000256" key="6">
    <source>
        <dbReference type="ARBA" id="ARBA00022857"/>
    </source>
</evidence>
<dbReference type="Gene3D" id="3.40.50.720">
    <property type="entry name" value="NAD(P)-binding Rossmann-like Domain"/>
    <property type="match status" value="1"/>
</dbReference>
<sequence length="332" mass="35925">MSDFLSATPLPVLLLAGLGAIALLRYSFSLGRLAVNLFARGGVSLKKYGAGTGAWAVITGASDGIGKEFALQLAKAKFNVVILARTESKLVELAQEIRDTHKVEVKVIPFDFSTTATADYTRLGTQLAALDIGVLVNNVGTNHEFPIPFLEEQATVVDRIVNVNISSILKVTQLVAPAMVTKKRGLILNVGSFAGLLPQPLLSVYSGSKSFLLTWSQALGRELKPAKVDVQCLSTYFVVSNMSKIRKPSAMIPTARTYVRQALAKLGNPGGANTPFTSTPNPMHALVNWIINHVGTNNMWLEYVYGTQTDIRKRALKKQQRLAGNTEGKKTQ</sequence>
<keyword evidence="15" id="KW-1185">Reference proteome</keyword>
<keyword evidence="3 12" id="KW-0812">Transmembrane</keyword>
<evidence type="ECO:0000256" key="8">
    <source>
        <dbReference type="ARBA" id="ARBA00023002"/>
    </source>
</evidence>
<dbReference type="PRINTS" id="PR00080">
    <property type="entry name" value="SDRFAMILY"/>
</dbReference>
<comment type="subcellular location">
    <subcellularLocation>
        <location evidence="12">Endoplasmic reticulum membrane</location>
        <topology evidence="12">Single-pass membrane protein</topology>
    </subcellularLocation>
</comment>
<keyword evidence="6 12" id="KW-0521">NADP</keyword>
<comment type="pathway">
    <text evidence="1">Lipid metabolism; fatty acid biosynthesis.</text>
</comment>
<keyword evidence="11 12" id="KW-0275">Fatty acid biosynthesis</keyword>
<evidence type="ECO:0000313" key="14">
    <source>
        <dbReference type="EMBL" id="ORZ39331.1"/>
    </source>
</evidence>
<organism evidence="14 15">
    <name type="scientific">Catenaria anguillulae PL171</name>
    <dbReference type="NCBI Taxonomy" id="765915"/>
    <lineage>
        <taxon>Eukaryota</taxon>
        <taxon>Fungi</taxon>
        <taxon>Fungi incertae sedis</taxon>
        <taxon>Blastocladiomycota</taxon>
        <taxon>Blastocladiomycetes</taxon>
        <taxon>Blastocladiales</taxon>
        <taxon>Catenariaceae</taxon>
        <taxon>Catenaria</taxon>
    </lineage>
</organism>
<evidence type="ECO:0000256" key="1">
    <source>
        <dbReference type="ARBA" id="ARBA00005194"/>
    </source>
</evidence>
<evidence type="ECO:0000256" key="2">
    <source>
        <dbReference type="ARBA" id="ARBA00022516"/>
    </source>
</evidence>
<comment type="caution">
    <text evidence="14">The sequence shown here is derived from an EMBL/GenBank/DDBJ whole genome shotgun (WGS) entry which is preliminary data.</text>
</comment>
<feature type="binding site" evidence="12">
    <location>
        <position position="192"/>
    </location>
    <ligand>
        <name>substrate</name>
    </ligand>
</feature>
<keyword evidence="10 12" id="KW-0472">Membrane</keyword>
<name>A0A1Y2I028_9FUNG</name>
<dbReference type="Pfam" id="PF00106">
    <property type="entry name" value="adh_short"/>
    <property type="match status" value="1"/>
</dbReference>
<dbReference type="UniPathway" id="UPA00094"/>
<dbReference type="InterPro" id="IPR020904">
    <property type="entry name" value="Sc_DH/Rdtase_CS"/>
</dbReference>
<dbReference type="GO" id="GO:0045703">
    <property type="term" value="F:ketoreductase activity"/>
    <property type="evidence" value="ECO:0007669"/>
    <property type="project" value="UniProtKB-UniRule"/>
</dbReference>
<dbReference type="InterPro" id="IPR027533">
    <property type="entry name" value="3_ketoreductase_fungal"/>
</dbReference>
<evidence type="ECO:0000256" key="10">
    <source>
        <dbReference type="ARBA" id="ARBA00023136"/>
    </source>
</evidence>
<dbReference type="GO" id="GO:0030497">
    <property type="term" value="P:fatty acid elongation"/>
    <property type="evidence" value="ECO:0007669"/>
    <property type="project" value="UniProtKB-UniRule"/>
</dbReference>
<keyword evidence="4 12" id="KW-0256">Endoplasmic reticulum</keyword>
<dbReference type="AlphaFoldDB" id="A0A1Y2I028"/>
<dbReference type="PIRSF" id="PIRSF000126">
    <property type="entry name" value="11-beta-HSD1"/>
    <property type="match status" value="1"/>
</dbReference>
<dbReference type="InterPro" id="IPR002347">
    <property type="entry name" value="SDR_fam"/>
</dbReference>
<dbReference type="OrthoDB" id="5545019at2759"/>
<dbReference type="PROSITE" id="PS00061">
    <property type="entry name" value="ADH_SHORT"/>
    <property type="match status" value="1"/>
</dbReference>
<keyword evidence="7 12" id="KW-1133">Transmembrane helix</keyword>
<dbReference type="PANTHER" id="PTHR43086">
    <property type="entry name" value="VERY-LONG-CHAIN 3-OXOOACYL-COA REDUCTASE"/>
    <property type="match status" value="1"/>
</dbReference>
<protein>
    <recommendedName>
        <fullName evidence="12">Very-long-chain 3-oxoacyl-CoA reductase</fullName>
        <ecNumber evidence="12">1.1.1.330</ecNumber>
    </recommendedName>
    <alternativeName>
        <fullName evidence="12">3-ketoacyl-CoA reductase</fullName>
        <shortName evidence="12">3-ketoreductase</shortName>
        <shortName evidence="12">KAR</shortName>
    </alternativeName>
    <alternativeName>
        <fullName evidence="12">Microsomal beta-keto-reductase</fullName>
    </alternativeName>
</protein>
<gene>
    <name evidence="14" type="ORF">BCR44DRAFT_51331</name>
</gene>
<dbReference type="SUPFAM" id="SSF51735">
    <property type="entry name" value="NAD(P)-binding Rossmann-fold domains"/>
    <property type="match status" value="1"/>
</dbReference>
<dbReference type="HAMAP" id="MF_03107">
    <property type="entry name" value="3_ketoreductase"/>
    <property type="match status" value="1"/>
</dbReference>
<dbReference type="FunFam" id="3.40.50.720:FF:000137">
    <property type="entry name" value="Hydroxysteroid (17-beta) dehydrogenase 3"/>
    <property type="match status" value="1"/>
</dbReference>
<feature type="active site" description="Proton acceptor" evidence="12">
    <location>
        <position position="205"/>
    </location>
</feature>
<keyword evidence="9 12" id="KW-0443">Lipid metabolism</keyword>
<evidence type="ECO:0000256" key="7">
    <source>
        <dbReference type="ARBA" id="ARBA00022989"/>
    </source>
</evidence>
<keyword evidence="8 12" id="KW-0560">Oxidoreductase</keyword>
<dbReference type="PRINTS" id="PR00081">
    <property type="entry name" value="GDHRDH"/>
</dbReference>